<comment type="caution">
    <text evidence="1">The sequence shown here is derived from an EMBL/GenBank/DDBJ whole genome shotgun (WGS) entry which is preliminary data.</text>
</comment>
<gene>
    <name evidence="1" type="ORF">CYMTET_21516</name>
</gene>
<name>A0AAE0G214_9CHLO</name>
<protein>
    <submittedName>
        <fullName evidence="1">Uncharacterized protein</fullName>
    </submittedName>
</protein>
<accession>A0AAE0G214</accession>
<dbReference type="AlphaFoldDB" id="A0AAE0G214"/>
<organism evidence="1 2">
    <name type="scientific">Cymbomonas tetramitiformis</name>
    <dbReference type="NCBI Taxonomy" id="36881"/>
    <lineage>
        <taxon>Eukaryota</taxon>
        <taxon>Viridiplantae</taxon>
        <taxon>Chlorophyta</taxon>
        <taxon>Pyramimonadophyceae</taxon>
        <taxon>Pyramimonadales</taxon>
        <taxon>Pyramimonadaceae</taxon>
        <taxon>Cymbomonas</taxon>
    </lineage>
</organism>
<sequence length="156" mass="16346">MKKAAMGARGGLNGYRTGAAKDGRPPVGFDKVRAAAELDMSAYGFSVPAESGAGYGALAARLDDLVSATSVSFDAYGYEGSTGGGTYGIATVEPAPRLVERAPWPRTIECAAAHELTHHELTRLSTRPGSRCGCFSFLGFCRVGFVIGYGEASAWW</sequence>
<proteinExistence type="predicted"/>
<dbReference type="Proteomes" id="UP001190700">
    <property type="component" value="Unassembled WGS sequence"/>
</dbReference>
<keyword evidence="2" id="KW-1185">Reference proteome</keyword>
<dbReference type="EMBL" id="LGRX02010587">
    <property type="protein sequence ID" value="KAK3270070.1"/>
    <property type="molecule type" value="Genomic_DNA"/>
</dbReference>
<evidence type="ECO:0000313" key="2">
    <source>
        <dbReference type="Proteomes" id="UP001190700"/>
    </source>
</evidence>
<evidence type="ECO:0000313" key="1">
    <source>
        <dbReference type="EMBL" id="KAK3270070.1"/>
    </source>
</evidence>
<reference evidence="1 2" key="1">
    <citation type="journal article" date="2015" name="Genome Biol. Evol.">
        <title>Comparative Genomics of a Bacterivorous Green Alga Reveals Evolutionary Causalities and Consequences of Phago-Mixotrophic Mode of Nutrition.</title>
        <authorList>
            <person name="Burns J.A."/>
            <person name="Paasch A."/>
            <person name="Narechania A."/>
            <person name="Kim E."/>
        </authorList>
    </citation>
    <scope>NUCLEOTIDE SEQUENCE [LARGE SCALE GENOMIC DNA]</scope>
    <source>
        <strain evidence="1 2">PLY_AMNH</strain>
    </source>
</reference>